<organism evidence="1 2">
    <name type="scientific">Labilibaculum filiforme</name>
    <dbReference type="NCBI Taxonomy" id="1940526"/>
    <lineage>
        <taxon>Bacteria</taxon>
        <taxon>Pseudomonadati</taxon>
        <taxon>Bacteroidota</taxon>
        <taxon>Bacteroidia</taxon>
        <taxon>Marinilabiliales</taxon>
        <taxon>Marinifilaceae</taxon>
        <taxon>Labilibaculum</taxon>
    </lineage>
</organism>
<dbReference type="AlphaFoldDB" id="A0A2N3HVB9"/>
<dbReference type="EMBL" id="MVDD01000010">
    <property type="protein sequence ID" value="PKQ61983.1"/>
    <property type="molecule type" value="Genomic_DNA"/>
</dbReference>
<accession>A0A2N3HVB9</accession>
<dbReference type="OrthoDB" id="9838391at2"/>
<dbReference type="RefSeq" id="WP_101262012.1">
    <property type="nucleotide sequence ID" value="NZ_MVDD01000010.1"/>
</dbReference>
<name>A0A2N3HVB9_9BACT</name>
<protein>
    <submittedName>
        <fullName evidence="1">Uncharacterized protein</fullName>
    </submittedName>
</protein>
<comment type="caution">
    <text evidence="1">The sequence shown here is derived from an EMBL/GenBank/DDBJ whole genome shotgun (WGS) entry which is preliminary data.</text>
</comment>
<evidence type="ECO:0000313" key="1">
    <source>
        <dbReference type="EMBL" id="PKQ61983.1"/>
    </source>
</evidence>
<sequence>MRILNDRFLPVRLLQIEEDLLRFSFFDEGKLKNEITIQAGSDYVCKQYFKGDVPKDDEVEISIYYVEETALSNKALMNEKESLVCNHKLLPEIFGKKLGDVISFAEIEAVNLDYFDYIAGVPASVLHLDFSKEKFTIVLILRAIMHVLKFKDIQIAK</sequence>
<proteinExistence type="predicted"/>
<reference evidence="1 2" key="1">
    <citation type="journal article" date="2017" name="Front. Microbiol.">
        <title>Labilibaculum manganireducens gen. nov., sp. nov. and Labilibaculum filiforme sp. nov., Novel Bacteroidetes Isolated from Subsurface Sediments of the Baltic Sea.</title>
        <authorList>
            <person name="Vandieken V."/>
            <person name="Marshall I.P."/>
            <person name="Niemann H."/>
            <person name="Engelen B."/>
            <person name="Cypionka H."/>
        </authorList>
    </citation>
    <scope>NUCLEOTIDE SEQUENCE [LARGE SCALE GENOMIC DNA]</scope>
    <source>
        <strain evidence="1 2">59.16B</strain>
    </source>
</reference>
<gene>
    <name evidence="1" type="ORF">BZG02_13670</name>
</gene>
<dbReference type="Proteomes" id="UP000233535">
    <property type="component" value="Unassembled WGS sequence"/>
</dbReference>
<keyword evidence="2" id="KW-1185">Reference proteome</keyword>
<evidence type="ECO:0000313" key="2">
    <source>
        <dbReference type="Proteomes" id="UP000233535"/>
    </source>
</evidence>